<organism evidence="3 4">
    <name type="scientific">Roseofilum casamattae BLCC-M143</name>
    <dbReference type="NCBI Taxonomy" id="3022442"/>
    <lineage>
        <taxon>Bacteria</taxon>
        <taxon>Bacillati</taxon>
        <taxon>Cyanobacteriota</taxon>
        <taxon>Cyanophyceae</taxon>
        <taxon>Desertifilales</taxon>
        <taxon>Desertifilaceae</taxon>
        <taxon>Roseofilum</taxon>
        <taxon>Roseofilum casamattae</taxon>
    </lineage>
</organism>
<dbReference type="RefSeq" id="WP_283758511.1">
    <property type="nucleotide sequence ID" value="NZ_JAQOSQ010000010.1"/>
</dbReference>
<name>A0ABT7BZG2_9CYAN</name>
<evidence type="ECO:0000256" key="2">
    <source>
        <dbReference type="SAM" id="SignalP"/>
    </source>
</evidence>
<evidence type="ECO:0000256" key="1">
    <source>
        <dbReference type="SAM" id="MobiDB-lite"/>
    </source>
</evidence>
<feature type="region of interest" description="Disordered" evidence="1">
    <location>
        <begin position="39"/>
        <end position="64"/>
    </location>
</feature>
<comment type="caution">
    <text evidence="3">The sequence shown here is derived from an EMBL/GenBank/DDBJ whole genome shotgun (WGS) entry which is preliminary data.</text>
</comment>
<proteinExistence type="predicted"/>
<evidence type="ECO:0000313" key="4">
    <source>
        <dbReference type="Proteomes" id="UP001232992"/>
    </source>
</evidence>
<sequence length="284" mass="31434">MPKSKFQLSLNRFFLKPSLLLLALLLLLLPKSAIANAIADKDSGTPTPEAAAIPMNPTSEHSDPLNSPYPIPWNWVMTTHAEVTSTETTELRYYRTPSLVSPGGEYAAYSRIQFQAQPELPLSRISSIMFLENLKTGTLQVITASSPLANNPFDGNPEAQLPGVITMLVPVSWSEMGDRLLARQFEGLFSSSTISDYAVIWNRHLNQTKTVAPVQVNYSHAVLLGWSENYGDRVLFRAGVLGDENWPMWAVHPDGKTLLAIDDRPQTFGRSVAEAWAGPQAHYR</sequence>
<accession>A0ABT7BZG2</accession>
<feature type="chain" id="PRO_5046076610" evidence="2">
    <location>
        <begin position="36"/>
        <end position="284"/>
    </location>
</feature>
<reference evidence="3 4" key="1">
    <citation type="submission" date="2023-01" db="EMBL/GenBank/DDBJ databases">
        <title>Novel diversity within Roseofilum (Cyanobacteria; Desertifilaceae) from marine benthic mats with descriptions of four novel species.</title>
        <authorList>
            <person name="Wang Y."/>
            <person name="Berthold D.E."/>
            <person name="Hu J."/>
            <person name="Lefler F.W."/>
            <person name="Laughinghouse H.D. IV."/>
        </authorList>
    </citation>
    <scope>NUCLEOTIDE SEQUENCE [LARGE SCALE GENOMIC DNA]</scope>
    <source>
        <strain evidence="3 4">BLCC-M143</strain>
    </source>
</reference>
<protein>
    <submittedName>
        <fullName evidence="3">Uncharacterized protein</fullName>
    </submittedName>
</protein>
<evidence type="ECO:0000313" key="3">
    <source>
        <dbReference type="EMBL" id="MDJ1183859.1"/>
    </source>
</evidence>
<feature type="signal peptide" evidence="2">
    <location>
        <begin position="1"/>
        <end position="35"/>
    </location>
</feature>
<dbReference type="EMBL" id="JAQOSQ010000010">
    <property type="protein sequence ID" value="MDJ1183859.1"/>
    <property type="molecule type" value="Genomic_DNA"/>
</dbReference>
<dbReference type="Proteomes" id="UP001232992">
    <property type="component" value="Unassembled WGS sequence"/>
</dbReference>
<keyword evidence="4" id="KW-1185">Reference proteome</keyword>
<keyword evidence="2" id="KW-0732">Signal</keyword>
<gene>
    <name evidence="3" type="ORF">PMH09_11745</name>
</gene>